<dbReference type="Pfam" id="PF00270">
    <property type="entry name" value="DEAD"/>
    <property type="match status" value="1"/>
</dbReference>
<evidence type="ECO:0000259" key="10">
    <source>
        <dbReference type="PROSITE" id="PS51194"/>
    </source>
</evidence>
<keyword evidence="5 7" id="KW-0067">ATP-binding</keyword>
<dbReference type="GO" id="GO:0005524">
    <property type="term" value="F:ATP binding"/>
    <property type="evidence" value="ECO:0007669"/>
    <property type="project" value="UniProtKB-KW"/>
</dbReference>
<dbReference type="Pfam" id="PF03880">
    <property type="entry name" value="DbpA"/>
    <property type="match status" value="1"/>
</dbReference>
<keyword evidence="3 7" id="KW-0378">Hydrolase</keyword>
<dbReference type="PROSITE" id="PS51192">
    <property type="entry name" value="HELICASE_ATP_BIND_1"/>
    <property type="match status" value="1"/>
</dbReference>
<organism evidence="12">
    <name type="scientific">uncultured Solirubrobacteraceae bacterium</name>
    <dbReference type="NCBI Taxonomy" id="1162706"/>
    <lineage>
        <taxon>Bacteria</taxon>
        <taxon>Bacillati</taxon>
        <taxon>Actinomycetota</taxon>
        <taxon>Thermoleophilia</taxon>
        <taxon>Solirubrobacterales</taxon>
        <taxon>Solirubrobacteraceae</taxon>
        <taxon>environmental samples</taxon>
    </lineage>
</organism>
<proteinExistence type="inferred from homology"/>
<dbReference type="CDD" id="cd12252">
    <property type="entry name" value="RRM_DbpA"/>
    <property type="match status" value="1"/>
</dbReference>
<feature type="short sequence motif" description="Q motif" evidence="6">
    <location>
        <begin position="2"/>
        <end position="30"/>
    </location>
</feature>
<reference evidence="12" key="1">
    <citation type="submission" date="2020-02" db="EMBL/GenBank/DDBJ databases">
        <authorList>
            <person name="Meier V. D."/>
        </authorList>
    </citation>
    <scope>NUCLEOTIDE SEQUENCE</scope>
    <source>
        <strain evidence="12">AVDCRST_MAG13</strain>
    </source>
</reference>
<dbReference type="PROSITE" id="PS00039">
    <property type="entry name" value="DEAD_ATP_HELICASE"/>
    <property type="match status" value="1"/>
</dbReference>
<dbReference type="InterPro" id="IPR001650">
    <property type="entry name" value="Helicase_C-like"/>
</dbReference>
<dbReference type="InterPro" id="IPR014001">
    <property type="entry name" value="Helicase_ATP-bd"/>
</dbReference>
<gene>
    <name evidence="12" type="ORF">AVDCRST_MAG13-1184</name>
</gene>
<evidence type="ECO:0000256" key="6">
    <source>
        <dbReference type="PROSITE-ProRule" id="PRU00552"/>
    </source>
</evidence>
<dbReference type="EC" id="3.6.4.13" evidence="1"/>
<dbReference type="GO" id="GO:0016787">
    <property type="term" value="F:hydrolase activity"/>
    <property type="evidence" value="ECO:0007669"/>
    <property type="project" value="UniProtKB-KW"/>
</dbReference>
<dbReference type="PANTHER" id="PTHR47963:SF8">
    <property type="entry name" value="ATP-DEPENDENT RNA HELICASE DEAD"/>
    <property type="match status" value="1"/>
</dbReference>
<evidence type="ECO:0000256" key="3">
    <source>
        <dbReference type="ARBA" id="ARBA00022801"/>
    </source>
</evidence>
<dbReference type="AlphaFoldDB" id="A0A6J4RSX2"/>
<dbReference type="PROSITE" id="PS51194">
    <property type="entry name" value="HELICASE_CTER"/>
    <property type="match status" value="1"/>
</dbReference>
<evidence type="ECO:0000256" key="4">
    <source>
        <dbReference type="ARBA" id="ARBA00022806"/>
    </source>
</evidence>
<dbReference type="InterPro" id="IPR014014">
    <property type="entry name" value="RNA_helicase_DEAD_Q_motif"/>
</dbReference>
<evidence type="ECO:0000259" key="9">
    <source>
        <dbReference type="PROSITE" id="PS51192"/>
    </source>
</evidence>
<dbReference type="Gene3D" id="3.40.50.300">
    <property type="entry name" value="P-loop containing nucleotide triphosphate hydrolases"/>
    <property type="match status" value="2"/>
</dbReference>
<dbReference type="InterPro" id="IPR027417">
    <property type="entry name" value="P-loop_NTPase"/>
</dbReference>
<dbReference type="PANTHER" id="PTHR47963">
    <property type="entry name" value="DEAD-BOX ATP-DEPENDENT RNA HELICASE 47, MITOCHONDRIAL"/>
    <property type="match status" value="1"/>
</dbReference>
<evidence type="ECO:0000256" key="7">
    <source>
        <dbReference type="RuleBase" id="RU000492"/>
    </source>
</evidence>
<feature type="domain" description="DEAD-box RNA helicase Q" evidence="11">
    <location>
        <begin position="2"/>
        <end position="30"/>
    </location>
</feature>
<dbReference type="GO" id="GO:0033592">
    <property type="term" value="F:RNA strand annealing activity"/>
    <property type="evidence" value="ECO:0007669"/>
    <property type="project" value="TreeGrafter"/>
</dbReference>
<evidence type="ECO:0000259" key="11">
    <source>
        <dbReference type="PROSITE" id="PS51195"/>
    </source>
</evidence>
<evidence type="ECO:0000256" key="5">
    <source>
        <dbReference type="ARBA" id="ARBA00022840"/>
    </source>
</evidence>
<comment type="similarity">
    <text evidence="7">Belongs to the DEAD box helicase family.</text>
</comment>
<accession>A0A6J4RSX2</accession>
<dbReference type="Pfam" id="PF00271">
    <property type="entry name" value="Helicase_C"/>
    <property type="match status" value="1"/>
</dbReference>
<keyword evidence="4 7" id="KW-0347">Helicase</keyword>
<name>A0A6J4RSX2_9ACTN</name>
<dbReference type="EMBL" id="CADCVO010000182">
    <property type="protein sequence ID" value="CAA9481281.1"/>
    <property type="molecule type" value="Genomic_DNA"/>
</dbReference>
<dbReference type="GO" id="GO:0005840">
    <property type="term" value="C:ribosome"/>
    <property type="evidence" value="ECO:0007669"/>
    <property type="project" value="TreeGrafter"/>
</dbReference>
<dbReference type="SUPFAM" id="SSF52540">
    <property type="entry name" value="P-loop containing nucleoside triphosphate hydrolases"/>
    <property type="match status" value="1"/>
</dbReference>
<dbReference type="GO" id="GO:0003724">
    <property type="term" value="F:RNA helicase activity"/>
    <property type="evidence" value="ECO:0007669"/>
    <property type="project" value="UniProtKB-EC"/>
</dbReference>
<protein>
    <recommendedName>
        <fullName evidence="1">RNA helicase</fullName>
        <ecNumber evidence="1">3.6.4.13</ecNumber>
    </recommendedName>
</protein>
<dbReference type="InterPro" id="IPR044742">
    <property type="entry name" value="DEAD/DEAH_RhlB"/>
</dbReference>
<feature type="compositionally biased region" description="Basic and acidic residues" evidence="8">
    <location>
        <begin position="377"/>
        <end position="394"/>
    </location>
</feature>
<dbReference type="InterPro" id="IPR012677">
    <property type="entry name" value="Nucleotide-bd_a/b_plait_sf"/>
</dbReference>
<keyword evidence="2 7" id="KW-0547">Nucleotide-binding</keyword>
<dbReference type="GO" id="GO:0009409">
    <property type="term" value="P:response to cold"/>
    <property type="evidence" value="ECO:0007669"/>
    <property type="project" value="TreeGrafter"/>
</dbReference>
<dbReference type="SMART" id="SM00487">
    <property type="entry name" value="DEXDc"/>
    <property type="match status" value="1"/>
</dbReference>
<dbReference type="PROSITE" id="PS51195">
    <property type="entry name" value="Q_MOTIF"/>
    <property type="match status" value="1"/>
</dbReference>
<evidence type="ECO:0000256" key="2">
    <source>
        <dbReference type="ARBA" id="ARBA00022741"/>
    </source>
</evidence>
<dbReference type="InterPro" id="IPR050547">
    <property type="entry name" value="DEAD_box_RNA_helicases"/>
</dbReference>
<dbReference type="Gene3D" id="3.30.70.330">
    <property type="match status" value="1"/>
</dbReference>
<sequence length="473" mass="51252">MTSFADLGLSEDTLQALRDVGYEKPSPIQEQAVPHMLAGRDVIGQAQTGSGKTAAFGLPMIEYVDPGVPEVQALVLTPTRELCIQVTQAIRAYGTRKGVDVVAVFGGAPIRTQQAQLKAGGHIVVGTVGRVLDLISRHSLVLHDCRFVVLDEADEMLDLGFLEDVERILSLTPNSRQTALFSATMPPPIRKLADNYLYDPELVKVASAKLTVDTVEQFQVEVKQADKAEKLVDVLRAERPDQAIVFVRTKVRCDQLNRKLQDQGLNVKALHGDMSQGSRDGVMLGFKGGRVPILVATDVAARGLDISTVTHVINFDVPISPDVYVHRIGRTGRVGRSGRAVTFVEPRQRRELEAIEEHIKTKLTPWEPGARTAAAPVEEKPRRHEKPHVSRNGDEPYQRLVAGVGAAAGIEVADLVHAITAATGLDGEAVRDVKLFKRFALLSVPSAEASRVVRAVDGAAVGSARLSLEPTRS</sequence>
<feature type="domain" description="Helicase ATP-binding" evidence="9">
    <location>
        <begin position="33"/>
        <end position="203"/>
    </location>
</feature>
<dbReference type="CDD" id="cd18787">
    <property type="entry name" value="SF2_C_DEAD"/>
    <property type="match status" value="1"/>
</dbReference>
<feature type="domain" description="Helicase C-terminal" evidence="10">
    <location>
        <begin position="227"/>
        <end position="374"/>
    </location>
</feature>
<feature type="region of interest" description="Disordered" evidence="8">
    <location>
        <begin position="367"/>
        <end position="394"/>
    </location>
</feature>
<dbReference type="InterPro" id="IPR005580">
    <property type="entry name" value="DbpA/CsdA_RNA-bd_dom"/>
</dbReference>
<dbReference type="InterPro" id="IPR000629">
    <property type="entry name" value="RNA-helicase_DEAD-box_CS"/>
</dbReference>
<evidence type="ECO:0000256" key="8">
    <source>
        <dbReference type="SAM" id="MobiDB-lite"/>
    </source>
</evidence>
<dbReference type="GO" id="GO:0005829">
    <property type="term" value="C:cytosol"/>
    <property type="evidence" value="ECO:0007669"/>
    <property type="project" value="TreeGrafter"/>
</dbReference>
<dbReference type="CDD" id="cd00268">
    <property type="entry name" value="DEADc"/>
    <property type="match status" value="1"/>
</dbReference>
<evidence type="ECO:0000313" key="12">
    <source>
        <dbReference type="EMBL" id="CAA9481281.1"/>
    </source>
</evidence>
<dbReference type="SMART" id="SM00490">
    <property type="entry name" value="HELICc"/>
    <property type="match status" value="1"/>
</dbReference>
<evidence type="ECO:0000256" key="1">
    <source>
        <dbReference type="ARBA" id="ARBA00012552"/>
    </source>
</evidence>
<dbReference type="InterPro" id="IPR011545">
    <property type="entry name" value="DEAD/DEAH_box_helicase_dom"/>
</dbReference>